<keyword evidence="9" id="KW-1185">Reference proteome</keyword>
<dbReference type="InterPro" id="IPR011701">
    <property type="entry name" value="MFS"/>
</dbReference>
<keyword evidence="3 6" id="KW-0812">Transmembrane</keyword>
<feature type="transmembrane region" description="Helical" evidence="6">
    <location>
        <begin position="71"/>
        <end position="89"/>
    </location>
</feature>
<sequence length="404" mass="42676">MILAMILTYGIFAILLNSVGTLILQSQASLGASRAAASVLDAYKDLPIAIVSFLVASWLPRFGYRRAMMTGLLLVAVACVGMLAMNTFWMVKLLLAATGVAFALVKVSVYSSIGLLTDDPKRHAGLTSTIEGWFMVGVLAGPWLFGAFIQRQRTPDDPVWLQAYAWLALACVVAIALLASVRLDESRARDEQGSLGAFADMLRLALRPLVAVFVISAFLYVLIEQSIGTWLPTFNADILHLSTATSVEMASLFAAFTALGRLTAGQLLRRVPWHVLLSTCVVATALVMLIALPMAAGAPAPAGEGWRHAPLAAFALPVTGFFLAPIYPTINSVVLSALPKARHAAMTGLIVVFSALGGTTGSFVTGQVFAGTGGQSAFQLTLLPMALLLAGILWLKALGGSRDA</sequence>
<feature type="transmembrane region" description="Helical" evidence="6">
    <location>
        <begin position="95"/>
        <end position="117"/>
    </location>
</feature>
<dbReference type="SUPFAM" id="SSF103473">
    <property type="entry name" value="MFS general substrate transporter"/>
    <property type="match status" value="1"/>
</dbReference>
<evidence type="ECO:0000313" key="8">
    <source>
        <dbReference type="EMBL" id="GAA4807811.1"/>
    </source>
</evidence>
<feature type="transmembrane region" description="Helical" evidence="6">
    <location>
        <begin position="376"/>
        <end position="395"/>
    </location>
</feature>
<feature type="transmembrane region" description="Helical" evidence="6">
    <location>
        <begin position="204"/>
        <end position="223"/>
    </location>
</feature>
<evidence type="ECO:0000256" key="6">
    <source>
        <dbReference type="SAM" id="Phobius"/>
    </source>
</evidence>
<dbReference type="Proteomes" id="UP001499959">
    <property type="component" value="Unassembled WGS sequence"/>
</dbReference>
<evidence type="ECO:0000256" key="2">
    <source>
        <dbReference type="ARBA" id="ARBA00022475"/>
    </source>
</evidence>
<name>A0ABP9CHD1_9GAMM</name>
<dbReference type="Gene3D" id="1.20.1250.20">
    <property type="entry name" value="MFS general substrate transporter like domains"/>
    <property type="match status" value="1"/>
</dbReference>
<dbReference type="Pfam" id="PF07690">
    <property type="entry name" value="MFS_1"/>
    <property type="match status" value="1"/>
</dbReference>
<proteinExistence type="predicted"/>
<feature type="transmembrane region" description="Helical" evidence="6">
    <location>
        <begin position="129"/>
        <end position="149"/>
    </location>
</feature>
<feature type="transmembrane region" description="Helical" evidence="6">
    <location>
        <begin position="348"/>
        <end position="370"/>
    </location>
</feature>
<feature type="transmembrane region" description="Helical" evidence="6">
    <location>
        <begin position="308"/>
        <end position="327"/>
    </location>
</feature>
<keyword evidence="5 6" id="KW-0472">Membrane</keyword>
<organism evidence="8 9">
    <name type="scientific">Lysobacter hankyongensis</name>
    <dbReference type="NCBI Taxonomy" id="1176535"/>
    <lineage>
        <taxon>Bacteria</taxon>
        <taxon>Pseudomonadati</taxon>
        <taxon>Pseudomonadota</taxon>
        <taxon>Gammaproteobacteria</taxon>
        <taxon>Lysobacterales</taxon>
        <taxon>Lysobacteraceae</taxon>
        <taxon>Lysobacter</taxon>
    </lineage>
</organism>
<feature type="domain" description="Major facilitator superfamily (MFS) profile" evidence="7">
    <location>
        <begin position="1"/>
        <end position="402"/>
    </location>
</feature>
<dbReference type="InterPro" id="IPR020846">
    <property type="entry name" value="MFS_dom"/>
</dbReference>
<dbReference type="PROSITE" id="PS50850">
    <property type="entry name" value="MFS"/>
    <property type="match status" value="1"/>
</dbReference>
<evidence type="ECO:0000313" key="9">
    <source>
        <dbReference type="Proteomes" id="UP001499959"/>
    </source>
</evidence>
<comment type="caution">
    <text evidence="8">The sequence shown here is derived from an EMBL/GenBank/DDBJ whole genome shotgun (WGS) entry which is preliminary data.</text>
</comment>
<evidence type="ECO:0000256" key="3">
    <source>
        <dbReference type="ARBA" id="ARBA00022692"/>
    </source>
</evidence>
<feature type="transmembrane region" description="Helical" evidence="6">
    <location>
        <begin position="238"/>
        <end position="259"/>
    </location>
</feature>
<dbReference type="InterPro" id="IPR036259">
    <property type="entry name" value="MFS_trans_sf"/>
</dbReference>
<feature type="transmembrane region" description="Helical" evidence="6">
    <location>
        <begin position="271"/>
        <end position="296"/>
    </location>
</feature>
<evidence type="ECO:0000259" key="7">
    <source>
        <dbReference type="PROSITE" id="PS50850"/>
    </source>
</evidence>
<keyword evidence="2" id="KW-1003">Cell membrane</keyword>
<dbReference type="PANTHER" id="PTHR43702">
    <property type="entry name" value="L-FUCOSE-PROTON SYMPORTER"/>
    <property type="match status" value="1"/>
</dbReference>
<evidence type="ECO:0000256" key="5">
    <source>
        <dbReference type="ARBA" id="ARBA00023136"/>
    </source>
</evidence>
<accession>A0ABP9CHD1</accession>
<evidence type="ECO:0000256" key="4">
    <source>
        <dbReference type="ARBA" id="ARBA00022989"/>
    </source>
</evidence>
<protein>
    <submittedName>
        <fullName evidence="8">MFS transporter</fullName>
    </submittedName>
</protein>
<gene>
    <name evidence="8" type="ORF">GCM10023307_38230</name>
</gene>
<feature type="transmembrane region" description="Helical" evidence="6">
    <location>
        <begin position="161"/>
        <end position="183"/>
    </location>
</feature>
<evidence type="ECO:0000256" key="1">
    <source>
        <dbReference type="ARBA" id="ARBA00004429"/>
    </source>
</evidence>
<comment type="subcellular location">
    <subcellularLocation>
        <location evidence="1">Cell inner membrane</location>
        <topology evidence="1">Multi-pass membrane protein</topology>
    </subcellularLocation>
</comment>
<feature type="transmembrane region" description="Helical" evidence="6">
    <location>
        <begin position="46"/>
        <end position="64"/>
    </location>
</feature>
<dbReference type="EMBL" id="BAABJE010000030">
    <property type="protein sequence ID" value="GAA4807811.1"/>
    <property type="molecule type" value="Genomic_DNA"/>
</dbReference>
<feature type="transmembrane region" description="Helical" evidence="6">
    <location>
        <begin position="7"/>
        <end position="26"/>
    </location>
</feature>
<reference evidence="9" key="1">
    <citation type="journal article" date="2019" name="Int. J. Syst. Evol. Microbiol.">
        <title>The Global Catalogue of Microorganisms (GCM) 10K type strain sequencing project: providing services to taxonomists for standard genome sequencing and annotation.</title>
        <authorList>
            <consortium name="The Broad Institute Genomics Platform"/>
            <consortium name="The Broad Institute Genome Sequencing Center for Infectious Disease"/>
            <person name="Wu L."/>
            <person name="Ma J."/>
        </authorList>
    </citation>
    <scope>NUCLEOTIDE SEQUENCE [LARGE SCALE GENOMIC DNA]</scope>
    <source>
        <strain evidence="9">JCM 18204</strain>
    </source>
</reference>
<dbReference type="InterPro" id="IPR050375">
    <property type="entry name" value="MFS_TsgA-like"/>
</dbReference>
<keyword evidence="4 6" id="KW-1133">Transmembrane helix</keyword>
<dbReference type="PANTHER" id="PTHR43702:SF11">
    <property type="entry name" value="L-FUCOSE-PROTON SYMPORTER"/>
    <property type="match status" value="1"/>
</dbReference>